<feature type="transmembrane region" description="Helical" evidence="1">
    <location>
        <begin position="206"/>
        <end position="227"/>
    </location>
</feature>
<keyword evidence="1" id="KW-1133">Transmembrane helix</keyword>
<dbReference type="Pfam" id="PF03929">
    <property type="entry name" value="PepSY_TM"/>
    <property type="match status" value="1"/>
</dbReference>
<feature type="transmembrane region" description="Helical" evidence="1">
    <location>
        <begin position="395"/>
        <end position="417"/>
    </location>
</feature>
<reference evidence="2 3" key="1">
    <citation type="submission" date="2015-08" db="EMBL/GenBank/DDBJ databases">
        <title>Antibacterial properties of a collection of Vibrionaceae strains.</title>
        <authorList>
            <person name="Giubergia S."/>
        </authorList>
    </citation>
    <scope>NUCLEOTIDE SEQUENCE [LARGE SCALE GENOMIC DNA]</scope>
    <source>
        <strain evidence="2 3">S0821</strain>
    </source>
</reference>
<sequence>MLSNASKPQPDSASRGKSLYFLTWRWHFYAGLFVVPFMLILSLTGLVMLFDDEIEQARYSELLHVIPQHHRVAVSRQLMAVQNAFPDAVVTQFLPSTSADIANKFSVQMADGVERFVTVNPYSGHVLGTIDRSESWYQLANSIHATLLIGDTGDYLLEIAASLGILLLMSGLYLWWPRDNASKAGFLKIRFGSGTRIVMRDLHANLGGVLSIVLLFFLISGLSWTGLWGKTLVQAWNTFPTYYTWGQKPTSTLVTHASLNHGSEEEMPWNLEHTPMPQSAEPEAAHDHSKMGMETAHMMASNAVNIDTIITKATTLGFAHYRVYFPKNETGVYTVAANTMAGDITDPRNDRTSHFDQYSGELLMDVTWQDYTPLAKAMAAGVSLHQGDLSALNKYLNVAFCVAFALIALSGIVMWWIRRPVGKGKLGVPPRFAQAGIWKVGLVTLVVIGVAFPLAGATIVTVLLCDWLLFSRVEKLRNALQ</sequence>
<evidence type="ECO:0008006" key="4">
    <source>
        <dbReference type="Google" id="ProtNLM"/>
    </source>
</evidence>
<keyword evidence="1" id="KW-0472">Membrane</keyword>
<keyword evidence="3" id="KW-1185">Reference proteome</keyword>
<gene>
    <name evidence="2" type="ORF">AMR76_07110</name>
</gene>
<protein>
    <recommendedName>
        <fullName evidence="4">PepSY domain-containing protein</fullName>
    </recommendedName>
</protein>
<dbReference type="InParanoid" id="A0A0Q2MGJ7"/>
<accession>A0A0Q2MGJ7</accession>
<dbReference type="AlphaFoldDB" id="A0A0Q2MGJ7"/>
<dbReference type="RefSeq" id="WP_055465739.1">
    <property type="nucleotide sequence ID" value="NZ_LKHS01000005.1"/>
</dbReference>
<comment type="caution">
    <text evidence="2">The sequence shown here is derived from an EMBL/GenBank/DDBJ whole genome shotgun (WGS) entry which is preliminary data.</text>
</comment>
<keyword evidence="1" id="KW-0812">Transmembrane</keyword>
<dbReference type="PANTHER" id="PTHR34219:SF1">
    <property type="entry name" value="PEPSY DOMAIN-CONTAINING PROTEIN"/>
    <property type="match status" value="1"/>
</dbReference>
<proteinExistence type="predicted"/>
<dbReference type="PANTHER" id="PTHR34219">
    <property type="entry name" value="IRON-REGULATED INNER MEMBRANE PROTEIN-RELATED"/>
    <property type="match status" value="1"/>
</dbReference>
<dbReference type="EMBL" id="LKHS01000005">
    <property type="protein sequence ID" value="KQH86842.1"/>
    <property type="molecule type" value="Genomic_DNA"/>
</dbReference>
<dbReference type="Proteomes" id="UP000051221">
    <property type="component" value="Unassembled WGS sequence"/>
</dbReference>
<evidence type="ECO:0000256" key="1">
    <source>
        <dbReference type="SAM" id="Phobius"/>
    </source>
</evidence>
<evidence type="ECO:0000313" key="2">
    <source>
        <dbReference type="EMBL" id="KQH86842.1"/>
    </source>
</evidence>
<evidence type="ECO:0000313" key="3">
    <source>
        <dbReference type="Proteomes" id="UP000051221"/>
    </source>
</evidence>
<feature type="transmembrane region" description="Helical" evidence="1">
    <location>
        <begin position="155"/>
        <end position="176"/>
    </location>
</feature>
<dbReference type="InterPro" id="IPR005625">
    <property type="entry name" value="PepSY-ass_TM"/>
</dbReference>
<organism evidence="2 3">
    <name type="scientific">Vibrio furnissii</name>
    <dbReference type="NCBI Taxonomy" id="29494"/>
    <lineage>
        <taxon>Bacteria</taxon>
        <taxon>Pseudomonadati</taxon>
        <taxon>Pseudomonadota</taxon>
        <taxon>Gammaproteobacteria</taxon>
        <taxon>Vibrionales</taxon>
        <taxon>Vibrionaceae</taxon>
        <taxon>Vibrio</taxon>
    </lineage>
</organism>
<feature type="transmembrane region" description="Helical" evidence="1">
    <location>
        <begin position="26"/>
        <end position="50"/>
    </location>
</feature>
<feature type="transmembrane region" description="Helical" evidence="1">
    <location>
        <begin position="437"/>
        <end position="470"/>
    </location>
</feature>
<name>A0A0Q2MGJ7_VIBFU</name>